<evidence type="ECO:0000313" key="9">
    <source>
        <dbReference type="Proteomes" id="UP001237642"/>
    </source>
</evidence>
<dbReference type="AlphaFoldDB" id="A0AAD8MIA7"/>
<keyword evidence="4" id="KW-0479">Metal-binding</keyword>
<organism evidence="8 9">
    <name type="scientific">Heracleum sosnowskyi</name>
    <dbReference type="NCBI Taxonomy" id="360622"/>
    <lineage>
        <taxon>Eukaryota</taxon>
        <taxon>Viridiplantae</taxon>
        <taxon>Streptophyta</taxon>
        <taxon>Embryophyta</taxon>
        <taxon>Tracheophyta</taxon>
        <taxon>Spermatophyta</taxon>
        <taxon>Magnoliopsida</taxon>
        <taxon>eudicotyledons</taxon>
        <taxon>Gunneridae</taxon>
        <taxon>Pentapetalae</taxon>
        <taxon>asterids</taxon>
        <taxon>campanulids</taxon>
        <taxon>Apiales</taxon>
        <taxon>Apiaceae</taxon>
        <taxon>Apioideae</taxon>
        <taxon>apioid superclade</taxon>
        <taxon>Tordylieae</taxon>
        <taxon>Tordyliinae</taxon>
        <taxon>Heracleum</taxon>
    </lineage>
</organism>
<evidence type="ECO:0000256" key="5">
    <source>
        <dbReference type="ARBA" id="ARBA00022771"/>
    </source>
</evidence>
<reference evidence="8" key="1">
    <citation type="submission" date="2023-02" db="EMBL/GenBank/DDBJ databases">
        <title>Genome of toxic invasive species Heracleum sosnowskyi carries increased number of genes despite the absence of recent whole-genome duplications.</title>
        <authorList>
            <person name="Schelkunov M."/>
            <person name="Shtratnikova V."/>
            <person name="Makarenko M."/>
            <person name="Klepikova A."/>
            <person name="Omelchenko D."/>
            <person name="Novikova G."/>
            <person name="Obukhova E."/>
            <person name="Bogdanov V."/>
            <person name="Penin A."/>
            <person name="Logacheva M."/>
        </authorList>
    </citation>
    <scope>NUCLEOTIDE SEQUENCE</scope>
    <source>
        <strain evidence="8">Hsosn_3</strain>
        <tissue evidence="8">Leaf</tissue>
    </source>
</reference>
<protein>
    <recommendedName>
        <fullName evidence="7">FLZ-type domain-containing protein</fullName>
    </recommendedName>
</protein>
<dbReference type="GO" id="GO:0005737">
    <property type="term" value="C:cytoplasm"/>
    <property type="evidence" value="ECO:0007669"/>
    <property type="project" value="UniProtKB-SubCell"/>
</dbReference>
<dbReference type="InterPro" id="IPR007650">
    <property type="entry name" value="Zf-FLZ_dom"/>
</dbReference>
<dbReference type="GO" id="GO:0008270">
    <property type="term" value="F:zinc ion binding"/>
    <property type="evidence" value="ECO:0007669"/>
    <property type="project" value="UniProtKB-KW"/>
</dbReference>
<evidence type="ECO:0000256" key="2">
    <source>
        <dbReference type="ARBA" id="ARBA00009374"/>
    </source>
</evidence>
<evidence type="ECO:0000256" key="4">
    <source>
        <dbReference type="ARBA" id="ARBA00022723"/>
    </source>
</evidence>
<keyword evidence="3" id="KW-0963">Cytoplasm</keyword>
<gene>
    <name evidence="8" type="ORF">POM88_029246</name>
</gene>
<keyword evidence="5" id="KW-0862">Zinc</keyword>
<name>A0AAD8MIA7_9APIA</name>
<dbReference type="EMBL" id="JAUIZM010000007">
    <property type="protein sequence ID" value="KAK1373053.1"/>
    <property type="molecule type" value="Genomic_DNA"/>
</dbReference>
<keyword evidence="5" id="KW-0863">Zinc-finger</keyword>
<dbReference type="PANTHER" id="PTHR33059:SF4">
    <property type="entry name" value="FCS-LIKE ZINC FINGER 5"/>
    <property type="match status" value="1"/>
</dbReference>
<dbReference type="PROSITE" id="PS51795">
    <property type="entry name" value="ZF_FLZ"/>
    <property type="match status" value="1"/>
</dbReference>
<sequence>MVKRSRIGTSSTLADTDVINYVTPPWQSCSAPLTNGPNPVVIEQSSGSKCGQFSRVFSVTSPESRGVAGNGCDRTGGFLEQCFYCSGRIFEDMEVYMYSEHAFCTSLCRESQIKVDKGKEKQTAKRKVLD</sequence>
<dbReference type="Proteomes" id="UP001237642">
    <property type="component" value="Unassembled WGS sequence"/>
</dbReference>
<dbReference type="PANTHER" id="PTHR33059">
    <property type="entry name" value="FCS-LIKE ZINC FINGER 5"/>
    <property type="match status" value="1"/>
</dbReference>
<evidence type="ECO:0000256" key="3">
    <source>
        <dbReference type="ARBA" id="ARBA00022490"/>
    </source>
</evidence>
<evidence type="ECO:0000313" key="8">
    <source>
        <dbReference type="EMBL" id="KAK1373053.1"/>
    </source>
</evidence>
<dbReference type="Pfam" id="PF04570">
    <property type="entry name" value="zf-FLZ"/>
    <property type="match status" value="1"/>
</dbReference>
<keyword evidence="9" id="KW-1185">Reference proteome</keyword>
<feature type="domain" description="FLZ-type" evidence="7">
    <location>
        <begin position="77"/>
        <end position="120"/>
    </location>
</feature>
<evidence type="ECO:0000256" key="1">
    <source>
        <dbReference type="ARBA" id="ARBA00004496"/>
    </source>
</evidence>
<comment type="caution">
    <text evidence="8">The sequence shown here is derived from an EMBL/GenBank/DDBJ whole genome shotgun (WGS) entry which is preliminary data.</text>
</comment>
<comment type="subcellular location">
    <subcellularLocation>
        <location evidence="1">Cytoplasm</location>
    </subcellularLocation>
</comment>
<evidence type="ECO:0000256" key="6">
    <source>
        <dbReference type="PROSITE-ProRule" id="PRU01131"/>
    </source>
</evidence>
<comment type="similarity">
    <text evidence="2">Belongs to the FLZ family.</text>
</comment>
<accession>A0AAD8MIA7</accession>
<reference evidence="8" key="2">
    <citation type="submission" date="2023-05" db="EMBL/GenBank/DDBJ databases">
        <authorList>
            <person name="Schelkunov M.I."/>
        </authorList>
    </citation>
    <scope>NUCLEOTIDE SEQUENCE</scope>
    <source>
        <strain evidence="8">Hsosn_3</strain>
        <tissue evidence="8">Leaf</tissue>
    </source>
</reference>
<feature type="zinc finger region" description="FLZ-type" evidence="6">
    <location>
        <begin position="77"/>
        <end position="120"/>
    </location>
</feature>
<proteinExistence type="inferred from homology"/>
<evidence type="ECO:0000259" key="7">
    <source>
        <dbReference type="PROSITE" id="PS51795"/>
    </source>
</evidence>